<dbReference type="PANTHER" id="PTHR11439:SF503">
    <property type="entry name" value="CYSTEINE-RICH RLK (RECEPTOR-LIKE PROTEIN KINASE) 8"/>
    <property type="match status" value="1"/>
</dbReference>
<proteinExistence type="predicted"/>
<name>A0A2I0JIJ8_PUNGR</name>
<dbReference type="PANTHER" id="PTHR11439">
    <property type="entry name" value="GAG-POL-RELATED RETROTRANSPOSON"/>
    <property type="match status" value="1"/>
</dbReference>
<dbReference type="EMBL" id="PGOL01001630">
    <property type="protein sequence ID" value="PKI56088.1"/>
    <property type="molecule type" value="Genomic_DNA"/>
</dbReference>
<dbReference type="STRING" id="22663.A0A2I0JIJ8"/>
<protein>
    <recommendedName>
        <fullName evidence="3">Reverse transcriptase Ty1/copia-type domain-containing protein</fullName>
    </recommendedName>
</protein>
<accession>A0A2I0JIJ8</accession>
<reference evidence="1 2" key="1">
    <citation type="submission" date="2017-11" db="EMBL/GenBank/DDBJ databases">
        <title>De-novo sequencing of pomegranate (Punica granatum L.) genome.</title>
        <authorList>
            <person name="Akparov Z."/>
            <person name="Amiraslanov A."/>
            <person name="Hajiyeva S."/>
            <person name="Abbasov M."/>
            <person name="Kaur K."/>
            <person name="Hamwieh A."/>
            <person name="Solovyev V."/>
            <person name="Salamov A."/>
            <person name="Braich B."/>
            <person name="Kosarev P."/>
            <person name="Mahmoud A."/>
            <person name="Hajiyev E."/>
            <person name="Babayeva S."/>
            <person name="Izzatullayeva V."/>
            <person name="Mammadov A."/>
            <person name="Mammadov A."/>
            <person name="Sharifova S."/>
            <person name="Ojaghi J."/>
            <person name="Eynullazada K."/>
            <person name="Bayramov B."/>
            <person name="Abdulazimova A."/>
            <person name="Shahmuradov I."/>
        </authorList>
    </citation>
    <scope>NUCLEOTIDE SEQUENCE [LARGE SCALE GENOMIC DNA]</scope>
    <source>
        <strain evidence="2">cv. AG2017</strain>
        <tissue evidence="1">Leaf</tissue>
    </source>
</reference>
<evidence type="ECO:0000313" key="2">
    <source>
        <dbReference type="Proteomes" id="UP000233551"/>
    </source>
</evidence>
<dbReference type="Proteomes" id="UP000233551">
    <property type="component" value="Unassembled WGS sequence"/>
</dbReference>
<gene>
    <name evidence="1" type="ORF">CRG98_023520</name>
</gene>
<sequence length="181" mass="20566">MDIQQRTHEVFICQKKYPKEILKRFQMEECKSVSTPMNQKEKLQKNDGADPADGARYKSLIGCLMYLTATRPDTHMVAAKRVVRYLKEISSYGVKFTRSSVFKLQSYADSDWAGSLDDMKITSGYYFSLGSAFFSWSSMKQEVVARSTAEAEFIAATTATNQAVWLRKLMKDLDMGSEEAT</sequence>
<dbReference type="CDD" id="cd09272">
    <property type="entry name" value="RNase_HI_RT_Ty1"/>
    <property type="match status" value="1"/>
</dbReference>
<dbReference type="AlphaFoldDB" id="A0A2I0JIJ8"/>
<keyword evidence="2" id="KW-1185">Reference proteome</keyword>
<evidence type="ECO:0000313" key="1">
    <source>
        <dbReference type="EMBL" id="PKI56088.1"/>
    </source>
</evidence>
<comment type="caution">
    <text evidence="1">The sequence shown here is derived from an EMBL/GenBank/DDBJ whole genome shotgun (WGS) entry which is preliminary data.</text>
</comment>
<evidence type="ECO:0008006" key="3">
    <source>
        <dbReference type="Google" id="ProtNLM"/>
    </source>
</evidence>
<organism evidence="1 2">
    <name type="scientific">Punica granatum</name>
    <name type="common">Pomegranate</name>
    <dbReference type="NCBI Taxonomy" id="22663"/>
    <lineage>
        <taxon>Eukaryota</taxon>
        <taxon>Viridiplantae</taxon>
        <taxon>Streptophyta</taxon>
        <taxon>Embryophyta</taxon>
        <taxon>Tracheophyta</taxon>
        <taxon>Spermatophyta</taxon>
        <taxon>Magnoliopsida</taxon>
        <taxon>eudicotyledons</taxon>
        <taxon>Gunneridae</taxon>
        <taxon>Pentapetalae</taxon>
        <taxon>rosids</taxon>
        <taxon>malvids</taxon>
        <taxon>Myrtales</taxon>
        <taxon>Lythraceae</taxon>
        <taxon>Punica</taxon>
    </lineage>
</organism>